<proteinExistence type="predicted"/>
<dbReference type="EMBL" id="VTEH01000001">
    <property type="protein sequence ID" value="TYR77307.1"/>
    <property type="molecule type" value="Genomic_DNA"/>
</dbReference>
<comment type="caution">
    <text evidence="1">The sequence shown here is derived from an EMBL/GenBank/DDBJ whole genome shotgun (WGS) entry which is preliminary data.</text>
</comment>
<organism evidence="1 2">
    <name type="scientific">Rossellomorea vietnamensis</name>
    <dbReference type="NCBI Taxonomy" id="218284"/>
    <lineage>
        <taxon>Bacteria</taxon>
        <taxon>Bacillati</taxon>
        <taxon>Bacillota</taxon>
        <taxon>Bacilli</taxon>
        <taxon>Bacillales</taxon>
        <taxon>Bacillaceae</taxon>
        <taxon>Rossellomorea</taxon>
    </lineage>
</organism>
<gene>
    <name evidence="1" type="ORF">FZC79_00340</name>
</gene>
<evidence type="ECO:0000313" key="2">
    <source>
        <dbReference type="Proteomes" id="UP000323317"/>
    </source>
</evidence>
<reference evidence="1 2" key="1">
    <citation type="submission" date="2019-08" db="EMBL/GenBank/DDBJ databases">
        <title>Bacillus genomes from the desert of Cuatro Cienegas, Coahuila.</title>
        <authorList>
            <person name="Olmedo-Alvarez G."/>
        </authorList>
    </citation>
    <scope>NUCLEOTIDE SEQUENCE [LARGE SCALE GENOMIC DNA]</scope>
    <source>
        <strain evidence="1 2">CH40_1T</strain>
    </source>
</reference>
<dbReference type="Proteomes" id="UP000323317">
    <property type="component" value="Unassembled WGS sequence"/>
</dbReference>
<protein>
    <submittedName>
        <fullName evidence="1">Uncharacterized protein</fullName>
    </submittedName>
</protein>
<sequence length="74" mass="9042">MMQYYFNDFSELNGADIVGDGRFGEYPYLDHYWEEKVKHPFILKYEDKYAELAFVRKIEQGNKLYYSITEFFVM</sequence>
<name>A0A5D4KJ43_9BACI</name>
<dbReference type="AlphaFoldDB" id="A0A5D4KJ43"/>
<evidence type="ECO:0000313" key="1">
    <source>
        <dbReference type="EMBL" id="TYR77307.1"/>
    </source>
</evidence>
<dbReference type="RefSeq" id="WP_148944932.1">
    <property type="nucleotide sequence ID" value="NZ_JBNIKK010000011.1"/>
</dbReference>
<accession>A0A5D4KJ43</accession>